<reference evidence="1" key="1">
    <citation type="journal article" date="2020" name="Stud. Mycol.">
        <title>101 Dothideomycetes genomes: a test case for predicting lifestyles and emergence of pathogens.</title>
        <authorList>
            <person name="Haridas S."/>
            <person name="Albert R."/>
            <person name="Binder M."/>
            <person name="Bloem J."/>
            <person name="Labutti K."/>
            <person name="Salamov A."/>
            <person name="Andreopoulos B."/>
            <person name="Baker S."/>
            <person name="Barry K."/>
            <person name="Bills G."/>
            <person name="Bluhm B."/>
            <person name="Cannon C."/>
            <person name="Castanera R."/>
            <person name="Culley D."/>
            <person name="Daum C."/>
            <person name="Ezra D."/>
            <person name="Gonzalez J."/>
            <person name="Henrissat B."/>
            <person name="Kuo A."/>
            <person name="Liang C."/>
            <person name="Lipzen A."/>
            <person name="Lutzoni F."/>
            <person name="Magnuson J."/>
            <person name="Mondo S."/>
            <person name="Nolan M."/>
            <person name="Ohm R."/>
            <person name="Pangilinan J."/>
            <person name="Park H.-J."/>
            <person name="Ramirez L."/>
            <person name="Alfaro M."/>
            <person name="Sun H."/>
            <person name="Tritt A."/>
            <person name="Yoshinaga Y."/>
            <person name="Zwiers L.-H."/>
            <person name="Turgeon B."/>
            <person name="Goodwin S."/>
            <person name="Spatafora J."/>
            <person name="Crous P."/>
            <person name="Grigoriev I."/>
        </authorList>
    </citation>
    <scope>NUCLEOTIDE SEQUENCE</scope>
    <source>
        <strain evidence="1">CBS 525.71</strain>
    </source>
</reference>
<name>A0ACB6RS40_9PLEO</name>
<dbReference type="Proteomes" id="UP000799754">
    <property type="component" value="Unassembled WGS sequence"/>
</dbReference>
<keyword evidence="2" id="KW-1185">Reference proteome</keyword>
<accession>A0ACB6RS40</accession>
<proteinExistence type="predicted"/>
<protein>
    <submittedName>
        <fullName evidence="1">Uncharacterized protein</fullName>
    </submittedName>
</protein>
<comment type="caution">
    <text evidence="1">The sequence shown here is derived from an EMBL/GenBank/DDBJ whole genome shotgun (WGS) entry which is preliminary data.</text>
</comment>
<organism evidence="1 2">
    <name type="scientific">Macroventuria anomochaeta</name>
    <dbReference type="NCBI Taxonomy" id="301207"/>
    <lineage>
        <taxon>Eukaryota</taxon>
        <taxon>Fungi</taxon>
        <taxon>Dikarya</taxon>
        <taxon>Ascomycota</taxon>
        <taxon>Pezizomycotina</taxon>
        <taxon>Dothideomycetes</taxon>
        <taxon>Pleosporomycetidae</taxon>
        <taxon>Pleosporales</taxon>
        <taxon>Pleosporineae</taxon>
        <taxon>Didymellaceae</taxon>
        <taxon>Macroventuria</taxon>
    </lineage>
</organism>
<evidence type="ECO:0000313" key="1">
    <source>
        <dbReference type="EMBL" id="KAF2624721.1"/>
    </source>
</evidence>
<sequence length="287" mass="33025">MCKIMEYWFSCQHGFQLRISQCGGTKHRKVRGGLTAACKSESYLNIVFSIDCGPCQHETFEKGWNRKLEWAKTFRGKLREKEMPGMQEVAALVEQLEDDFNTASWNTRAVFPHFHKERSVRASLGHFRKAPSPLRQEVLPSDIREPPEVIDPNHPDHEYDWDYIASTDPLHPVDVNYTHPLEEVDPCWMLNHLSPEEFEQAGGEVGFDANESPDQSSRSPDTPAPNSTRTLYDKWRRHISKTRDTDRVKFNKNLLLLSRCEIEDVEGLNGCFVQDPQIPQDVDAKNG</sequence>
<evidence type="ECO:0000313" key="2">
    <source>
        <dbReference type="Proteomes" id="UP000799754"/>
    </source>
</evidence>
<gene>
    <name evidence="1" type="ORF">BU25DRAFT_347286</name>
</gene>
<dbReference type="EMBL" id="MU006729">
    <property type="protein sequence ID" value="KAF2624721.1"/>
    <property type="molecule type" value="Genomic_DNA"/>
</dbReference>